<comment type="caution">
    <text evidence="1">The sequence shown here is derived from an EMBL/GenBank/DDBJ whole genome shotgun (WGS) entry which is preliminary data.</text>
</comment>
<dbReference type="SUPFAM" id="SSF56935">
    <property type="entry name" value="Porins"/>
    <property type="match status" value="1"/>
</dbReference>
<sequence length="115" mass="12461">MLNYLCAGIAAMSIILSSSAQNSIKKDVTDEDSHPESGTLTGNHTLDEVVVTGQFVPQSLRNSLYKVRVINNRLIQQKASTDVQSLLSTELGVRISNDMTLGESNFELMGMSGNN</sequence>
<accession>A0A5J4PFY2</accession>
<proteinExistence type="predicted"/>
<name>A0A5J4PFY2_9ZZZZ</name>
<protein>
    <submittedName>
        <fullName evidence="1">Uncharacterized protein</fullName>
    </submittedName>
</protein>
<dbReference type="AlphaFoldDB" id="A0A5J4PFY2"/>
<reference evidence="1" key="1">
    <citation type="submission" date="2019-03" db="EMBL/GenBank/DDBJ databases">
        <title>Single cell metagenomics reveals metabolic interactions within the superorganism composed of flagellate Streblomastix strix and complex community of Bacteroidetes bacteria on its surface.</title>
        <authorList>
            <person name="Treitli S.C."/>
            <person name="Kolisko M."/>
            <person name="Husnik F."/>
            <person name="Keeling P."/>
            <person name="Hampl V."/>
        </authorList>
    </citation>
    <scope>NUCLEOTIDE SEQUENCE</scope>
    <source>
        <strain evidence="1">STM</strain>
    </source>
</reference>
<dbReference type="EMBL" id="SNRY01008521">
    <property type="protein sequence ID" value="KAA6308377.1"/>
    <property type="molecule type" value="Genomic_DNA"/>
</dbReference>
<feature type="non-terminal residue" evidence="1">
    <location>
        <position position="115"/>
    </location>
</feature>
<evidence type="ECO:0000313" key="1">
    <source>
        <dbReference type="EMBL" id="KAA6308377.1"/>
    </source>
</evidence>
<gene>
    <name evidence="1" type="ORF">EZS27_039946</name>
</gene>
<organism evidence="1">
    <name type="scientific">termite gut metagenome</name>
    <dbReference type="NCBI Taxonomy" id="433724"/>
    <lineage>
        <taxon>unclassified sequences</taxon>
        <taxon>metagenomes</taxon>
        <taxon>organismal metagenomes</taxon>
    </lineage>
</organism>
<dbReference type="Gene3D" id="2.170.130.10">
    <property type="entry name" value="TonB-dependent receptor, plug domain"/>
    <property type="match status" value="1"/>
</dbReference>
<dbReference type="InterPro" id="IPR037066">
    <property type="entry name" value="Plug_dom_sf"/>
</dbReference>